<dbReference type="InterPro" id="IPR036388">
    <property type="entry name" value="WH-like_DNA-bd_sf"/>
</dbReference>
<feature type="domain" description="HTH gntR-type" evidence="8">
    <location>
        <begin position="12"/>
        <end position="80"/>
    </location>
</feature>
<dbReference type="GO" id="GO:0003677">
    <property type="term" value="F:DNA binding"/>
    <property type="evidence" value="ECO:0007669"/>
    <property type="project" value="UniProtKB-KW"/>
</dbReference>
<dbReference type="Gene3D" id="3.40.640.10">
    <property type="entry name" value="Type I PLP-dependent aspartate aminotransferase-like (Major domain)"/>
    <property type="match status" value="1"/>
</dbReference>
<proteinExistence type="inferred from homology"/>
<comment type="caution">
    <text evidence="9">The sequence shown here is derived from an EMBL/GenBank/DDBJ whole genome shotgun (WGS) entry which is preliminary data.</text>
</comment>
<dbReference type="SUPFAM" id="SSF46785">
    <property type="entry name" value="Winged helix' DNA-binding domain"/>
    <property type="match status" value="1"/>
</dbReference>
<dbReference type="InterPro" id="IPR015421">
    <property type="entry name" value="PyrdxlP-dep_Trfase_major"/>
</dbReference>
<dbReference type="CDD" id="cd00609">
    <property type="entry name" value="AAT_like"/>
    <property type="match status" value="1"/>
</dbReference>
<keyword evidence="5" id="KW-0805">Transcription regulation</keyword>
<dbReference type="Pfam" id="PF00155">
    <property type="entry name" value="Aminotran_1_2"/>
    <property type="match status" value="1"/>
</dbReference>
<dbReference type="Proteomes" id="UP000180057">
    <property type="component" value="Unassembled WGS sequence"/>
</dbReference>
<keyword evidence="4" id="KW-0663">Pyridoxal phosphate</keyword>
<evidence type="ECO:0000256" key="5">
    <source>
        <dbReference type="ARBA" id="ARBA00023015"/>
    </source>
</evidence>
<dbReference type="GO" id="GO:0003700">
    <property type="term" value="F:DNA-binding transcription factor activity"/>
    <property type="evidence" value="ECO:0007669"/>
    <property type="project" value="InterPro"/>
</dbReference>
<keyword evidence="10" id="KW-1185">Reference proteome</keyword>
<evidence type="ECO:0000256" key="4">
    <source>
        <dbReference type="ARBA" id="ARBA00022898"/>
    </source>
</evidence>
<dbReference type="Pfam" id="PF00392">
    <property type="entry name" value="GntR"/>
    <property type="match status" value="1"/>
</dbReference>
<evidence type="ECO:0000256" key="1">
    <source>
        <dbReference type="ARBA" id="ARBA00001933"/>
    </source>
</evidence>
<evidence type="ECO:0000256" key="7">
    <source>
        <dbReference type="ARBA" id="ARBA00023163"/>
    </source>
</evidence>
<keyword evidence="6" id="KW-0238">DNA-binding</keyword>
<evidence type="ECO:0000256" key="2">
    <source>
        <dbReference type="ARBA" id="ARBA00005384"/>
    </source>
</evidence>
<dbReference type="InterPro" id="IPR051446">
    <property type="entry name" value="HTH_trans_reg/aminotransferase"/>
</dbReference>
<keyword evidence="7" id="KW-0804">Transcription</keyword>
<dbReference type="InterPro" id="IPR015424">
    <property type="entry name" value="PyrdxlP-dep_Trfase"/>
</dbReference>
<reference evidence="9 10" key="1">
    <citation type="submission" date="2016-10" db="EMBL/GenBank/DDBJ databases">
        <title>Draft genome sequences of four alkaliphilic bacteria belonging to the Anaerobacillus genus.</title>
        <authorList>
            <person name="Bassil N.M."/>
            <person name="Lloyd J.R."/>
        </authorList>
    </citation>
    <scope>NUCLEOTIDE SEQUENCE [LARGE SCALE GENOMIC DNA]</scope>
    <source>
        <strain evidence="9 10">DSM 22531</strain>
    </source>
</reference>
<accession>A0A1S2MAT5</accession>
<gene>
    <name evidence="9" type="ORF">BKP45_04015</name>
</gene>
<dbReference type="EMBL" id="MLQS01000001">
    <property type="protein sequence ID" value="OIJ21868.1"/>
    <property type="molecule type" value="Genomic_DNA"/>
</dbReference>
<dbReference type="OrthoDB" id="9808770at2"/>
<dbReference type="InterPro" id="IPR004839">
    <property type="entry name" value="Aminotransferase_I/II_large"/>
</dbReference>
<evidence type="ECO:0000256" key="3">
    <source>
        <dbReference type="ARBA" id="ARBA00022576"/>
    </source>
</evidence>
<dbReference type="RefSeq" id="WP_071388448.1">
    <property type="nucleotide sequence ID" value="NZ_MLQS01000001.1"/>
</dbReference>
<evidence type="ECO:0000259" key="8">
    <source>
        <dbReference type="PROSITE" id="PS50949"/>
    </source>
</evidence>
<dbReference type="GO" id="GO:0030170">
    <property type="term" value="F:pyridoxal phosphate binding"/>
    <property type="evidence" value="ECO:0007669"/>
    <property type="project" value="InterPro"/>
</dbReference>
<dbReference type="PANTHER" id="PTHR46577:SF1">
    <property type="entry name" value="HTH-TYPE TRANSCRIPTIONAL REGULATORY PROTEIN GABR"/>
    <property type="match status" value="1"/>
</dbReference>
<dbReference type="Gene3D" id="1.10.10.10">
    <property type="entry name" value="Winged helix-like DNA-binding domain superfamily/Winged helix DNA-binding domain"/>
    <property type="match status" value="1"/>
</dbReference>
<dbReference type="STRING" id="472963.BKP45_04015"/>
<dbReference type="PRINTS" id="PR00035">
    <property type="entry name" value="HTHGNTR"/>
</dbReference>
<comment type="cofactor">
    <cofactor evidence="1">
        <name>pyridoxal 5'-phosphate</name>
        <dbReference type="ChEBI" id="CHEBI:597326"/>
    </cofactor>
</comment>
<dbReference type="SUPFAM" id="SSF53383">
    <property type="entry name" value="PLP-dependent transferases"/>
    <property type="match status" value="1"/>
</dbReference>
<evidence type="ECO:0000256" key="6">
    <source>
        <dbReference type="ARBA" id="ARBA00023125"/>
    </source>
</evidence>
<protein>
    <submittedName>
        <fullName evidence="9">GntR family transcriptional regulator</fullName>
    </submittedName>
</protein>
<dbReference type="GO" id="GO:0008483">
    <property type="term" value="F:transaminase activity"/>
    <property type="evidence" value="ECO:0007669"/>
    <property type="project" value="UniProtKB-KW"/>
</dbReference>
<dbReference type="CDD" id="cd07377">
    <property type="entry name" value="WHTH_GntR"/>
    <property type="match status" value="1"/>
</dbReference>
<organism evidence="9 10">
    <name type="scientific">Anaerobacillus alkalidiazotrophicus</name>
    <dbReference type="NCBI Taxonomy" id="472963"/>
    <lineage>
        <taxon>Bacteria</taxon>
        <taxon>Bacillati</taxon>
        <taxon>Bacillota</taxon>
        <taxon>Bacilli</taxon>
        <taxon>Bacillales</taxon>
        <taxon>Bacillaceae</taxon>
        <taxon>Anaerobacillus</taxon>
    </lineage>
</organism>
<dbReference type="SMART" id="SM00345">
    <property type="entry name" value="HTH_GNTR"/>
    <property type="match status" value="1"/>
</dbReference>
<evidence type="ECO:0000313" key="9">
    <source>
        <dbReference type="EMBL" id="OIJ21868.1"/>
    </source>
</evidence>
<dbReference type="InterPro" id="IPR000524">
    <property type="entry name" value="Tscrpt_reg_HTH_GntR"/>
</dbReference>
<dbReference type="AlphaFoldDB" id="A0A1S2MAT5"/>
<dbReference type="PANTHER" id="PTHR46577">
    <property type="entry name" value="HTH-TYPE TRANSCRIPTIONAL REGULATORY PROTEIN GABR"/>
    <property type="match status" value="1"/>
</dbReference>
<sequence>MLWIHIDRTLKIPLKKQVYEQLRMKILRGELSGGERLPSSREFASHLGISRNVVIEAYEQLLAEGYVEGHQGAGTFVAKGAYLDKELKSGTLSFLDTFDVPEANSDIIDFRSGIPALDMFPRQEWGRLAKQVCLEAPDSIFGYDYPEGRSELRHVLSRYLKRTRGVHCHPDQLVITSGATQALSLVAKLLLSKGDHVIIEDPITHEIQTIFSSTGASLYPLSVDEQGMNTEYLPKNILPSFIFLTPSHQFPLGSILPIQRRIQLIQYARQADCYIVEDDYDSEFRYQGSPISSLQGLEPERVIYIGTFSKILSPALRLGYLILPPTLTERCKNLKWFNDLHTPSLEQMTLARFIYQGQLENHIRKMRKIYQKRREIVRNSLKKEFGENVKILGDSTGLHLIVEFINIEFTKQTINIIKNNKVKVYPVELHTIQKGKHKNKIILGYGNLTKEEIEEGICRLKNALVGAKHEAKQLI</sequence>
<evidence type="ECO:0000313" key="10">
    <source>
        <dbReference type="Proteomes" id="UP000180057"/>
    </source>
</evidence>
<keyword evidence="3" id="KW-0808">Transferase</keyword>
<keyword evidence="3" id="KW-0032">Aminotransferase</keyword>
<name>A0A1S2MAT5_9BACI</name>
<dbReference type="InterPro" id="IPR036390">
    <property type="entry name" value="WH_DNA-bd_sf"/>
</dbReference>
<dbReference type="PROSITE" id="PS50949">
    <property type="entry name" value="HTH_GNTR"/>
    <property type="match status" value="1"/>
</dbReference>
<comment type="similarity">
    <text evidence="2">In the C-terminal section; belongs to the class-I pyridoxal-phosphate-dependent aminotransferase family.</text>
</comment>